<evidence type="ECO:0000313" key="4">
    <source>
        <dbReference type="EMBL" id="KAH1080982.1"/>
    </source>
</evidence>
<organism evidence="4 5">
    <name type="scientific">Gossypium stocksii</name>
    <dbReference type="NCBI Taxonomy" id="47602"/>
    <lineage>
        <taxon>Eukaryota</taxon>
        <taxon>Viridiplantae</taxon>
        <taxon>Streptophyta</taxon>
        <taxon>Embryophyta</taxon>
        <taxon>Tracheophyta</taxon>
        <taxon>Spermatophyta</taxon>
        <taxon>Magnoliopsida</taxon>
        <taxon>eudicotyledons</taxon>
        <taxon>Gunneridae</taxon>
        <taxon>Pentapetalae</taxon>
        <taxon>rosids</taxon>
        <taxon>malvids</taxon>
        <taxon>Malvales</taxon>
        <taxon>Malvaceae</taxon>
        <taxon>Malvoideae</taxon>
        <taxon>Gossypium</taxon>
    </lineage>
</organism>
<accession>A0A9D3VF59</accession>
<proteinExistence type="predicted"/>
<evidence type="ECO:0000313" key="5">
    <source>
        <dbReference type="Proteomes" id="UP000828251"/>
    </source>
</evidence>
<keyword evidence="2" id="KW-0472">Membrane</keyword>
<dbReference type="EMBL" id="JAIQCV010000007">
    <property type="protein sequence ID" value="KAH1080982.1"/>
    <property type="molecule type" value="Genomic_DNA"/>
</dbReference>
<dbReference type="SUPFAM" id="SSF117070">
    <property type="entry name" value="LEA14-like"/>
    <property type="match status" value="1"/>
</dbReference>
<dbReference type="AlphaFoldDB" id="A0A9D3VF59"/>
<feature type="domain" description="Late embryogenesis abundant protein LEA-2 subgroup" evidence="3">
    <location>
        <begin position="99"/>
        <end position="198"/>
    </location>
</feature>
<keyword evidence="2" id="KW-0812">Transmembrane</keyword>
<comment type="caution">
    <text evidence="4">The sequence shown here is derived from an EMBL/GenBank/DDBJ whole genome shotgun (WGS) entry which is preliminary data.</text>
</comment>
<dbReference type="Proteomes" id="UP000828251">
    <property type="component" value="Unassembled WGS sequence"/>
</dbReference>
<keyword evidence="2" id="KW-1133">Transmembrane helix</keyword>
<evidence type="ECO:0000256" key="1">
    <source>
        <dbReference type="SAM" id="MobiDB-lite"/>
    </source>
</evidence>
<dbReference type="PANTHER" id="PTHR31852">
    <property type="entry name" value="LATE EMBRYOGENESIS ABUNDANT (LEA) HYDROXYPROLINE-RICH GLYCOPROTEIN FAMILY"/>
    <property type="match status" value="1"/>
</dbReference>
<protein>
    <recommendedName>
        <fullName evidence="3">Late embryogenesis abundant protein LEA-2 subgroup domain-containing protein</fullName>
    </recommendedName>
</protein>
<evidence type="ECO:0000256" key="2">
    <source>
        <dbReference type="SAM" id="Phobius"/>
    </source>
</evidence>
<dbReference type="OrthoDB" id="764273at2759"/>
<sequence length="236" mass="25858">MVERDQVRPLAPAADAPTSDDGEAALQLKKVRRKKLIRCCACIAALFIILAVVIIVLIFTVFRVKDPIIKLNTVSLTNLDLINGSIPATGSNISLIADVSVKNPNIASFKYRNTTTTLYYYGTEVGDARGPGGTAKARRTIQMNITVDIMTDRVLANPNLTTDLTAGTLTMVSYSRIGGRVNMLNIIKKHVTVMMNCTVTVNITSQAIQEQKCKQKLSQESRDKAAHIRLKLGEIR</sequence>
<dbReference type="InterPro" id="IPR004864">
    <property type="entry name" value="LEA_2"/>
</dbReference>
<evidence type="ECO:0000259" key="3">
    <source>
        <dbReference type="Pfam" id="PF03168"/>
    </source>
</evidence>
<gene>
    <name evidence="4" type="ORF">J1N35_020743</name>
</gene>
<feature type="region of interest" description="Disordered" evidence="1">
    <location>
        <begin position="1"/>
        <end position="20"/>
    </location>
</feature>
<name>A0A9D3VF59_9ROSI</name>
<keyword evidence="5" id="KW-1185">Reference proteome</keyword>
<dbReference type="InterPro" id="IPR055301">
    <property type="entry name" value="Lea14-like_2"/>
</dbReference>
<dbReference type="Gene3D" id="2.60.40.1820">
    <property type="match status" value="1"/>
</dbReference>
<feature type="transmembrane region" description="Helical" evidence="2">
    <location>
        <begin position="36"/>
        <end position="62"/>
    </location>
</feature>
<dbReference type="Pfam" id="PF03168">
    <property type="entry name" value="LEA_2"/>
    <property type="match status" value="1"/>
</dbReference>
<reference evidence="4 5" key="1">
    <citation type="journal article" date="2021" name="Plant Biotechnol. J.">
        <title>Multi-omics assisted identification of the key and species-specific regulatory components of drought-tolerant mechanisms in Gossypium stocksii.</title>
        <authorList>
            <person name="Yu D."/>
            <person name="Ke L."/>
            <person name="Zhang D."/>
            <person name="Wu Y."/>
            <person name="Sun Y."/>
            <person name="Mei J."/>
            <person name="Sun J."/>
            <person name="Sun Y."/>
        </authorList>
    </citation>
    <scope>NUCLEOTIDE SEQUENCE [LARGE SCALE GENOMIC DNA]</scope>
    <source>
        <strain evidence="5">cv. E1</strain>
        <tissue evidence="4">Leaf</tissue>
    </source>
</reference>